<dbReference type="NCBIfam" id="TIGR04057">
    <property type="entry name" value="SusC_RagA_signa"/>
    <property type="match status" value="1"/>
</dbReference>
<dbReference type="InterPro" id="IPR008969">
    <property type="entry name" value="CarboxyPept-like_regulatory"/>
</dbReference>
<dbReference type="PROSITE" id="PS52016">
    <property type="entry name" value="TONB_DEPENDENT_REC_3"/>
    <property type="match status" value="1"/>
</dbReference>
<evidence type="ECO:0000256" key="6">
    <source>
        <dbReference type="ARBA" id="ARBA00023136"/>
    </source>
</evidence>
<evidence type="ECO:0000259" key="10">
    <source>
        <dbReference type="Pfam" id="PF00593"/>
    </source>
</evidence>
<keyword evidence="4 8" id="KW-0812">Transmembrane</keyword>
<dbReference type="InterPro" id="IPR023996">
    <property type="entry name" value="TonB-dep_OMP_SusC/RagA"/>
</dbReference>
<feature type="domain" description="TonB-dependent receptor-like beta-barrel" evidence="10">
    <location>
        <begin position="602"/>
        <end position="1167"/>
    </location>
</feature>
<name>A0A172Y1M2_9FLAO</name>
<dbReference type="InterPro" id="IPR012910">
    <property type="entry name" value="Plug_dom"/>
</dbReference>
<dbReference type="AlphaFoldDB" id="A0A172Y1M2"/>
<evidence type="ECO:0000256" key="5">
    <source>
        <dbReference type="ARBA" id="ARBA00023077"/>
    </source>
</evidence>
<evidence type="ECO:0000256" key="3">
    <source>
        <dbReference type="ARBA" id="ARBA00022452"/>
    </source>
</evidence>
<dbReference type="Pfam" id="PF07715">
    <property type="entry name" value="Plug"/>
    <property type="match status" value="1"/>
</dbReference>
<proteinExistence type="inferred from homology"/>
<dbReference type="EMBL" id="CP015199">
    <property type="protein sequence ID" value="ANF52955.1"/>
    <property type="molecule type" value="Genomic_DNA"/>
</dbReference>
<keyword evidence="3 8" id="KW-1134">Transmembrane beta strand</keyword>
<dbReference type="GO" id="GO:0009279">
    <property type="term" value="C:cell outer membrane"/>
    <property type="evidence" value="ECO:0007669"/>
    <property type="project" value="UniProtKB-SubCell"/>
</dbReference>
<keyword evidence="2 8" id="KW-0813">Transport</keyword>
<dbReference type="Gene3D" id="2.40.170.20">
    <property type="entry name" value="TonB-dependent receptor, beta-barrel domain"/>
    <property type="match status" value="1"/>
</dbReference>
<dbReference type="STRING" id="1685010.A0O34_21585"/>
<dbReference type="InterPro" id="IPR036942">
    <property type="entry name" value="Beta-barrel_TonB_sf"/>
</dbReference>
<dbReference type="InterPro" id="IPR023997">
    <property type="entry name" value="TonB-dep_OMP_SusC/RagA_CS"/>
</dbReference>
<evidence type="ECO:0000256" key="7">
    <source>
        <dbReference type="ARBA" id="ARBA00023237"/>
    </source>
</evidence>
<dbReference type="KEGG" id="chh:A0O34_21585"/>
<dbReference type="Gene3D" id="2.60.40.1120">
    <property type="entry name" value="Carboxypeptidase-like, regulatory domain"/>
    <property type="match status" value="1"/>
</dbReference>
<evidence type="ECO:0000256" key="2">
    <source>
        <dbReference type="ARBA" id="ARBA00022448"/>
    </source>
</evidence>
<dbReference type="Pfam" id="PF00593">
    <property type="entry name" value="TonB_dep_Rec_b-barrel"/>
    <property type="match status" value="1"/>
</dbReference>
<feature type="domain" description="TonB-dependent receptor plug" evidence="11">
    <location>
        <begin position="242"/>
        <end position="356"/>
    </location>
</feature>
<dbReference type="Gene3D" id="2.170.130.10">
    <property type="entry name" value="TonB-dependent receptor, plug domain"/>
    <property type="match status" value="1"/>
</dbReference>
<accession>A0A172Y1M2</accession>
<organism evidence="12 13">
    <name type="scientific">Chryseobacterium glaciei</name>
    <dbReference type="NCBI Taxonomy" id="1685010"/>
    <lineage>
        <taxon>Bacteria</taxon>
        <taxon>Pseudomonadati</taxon>
        <taxon>Bacteroidota</taxon>
        <taxon>Flavobacteriia</taxon>
        <taxon>Flavobacteriales</taxon>
        <taxon>Weeksellaceae</taxon>
        <taxon>Chryseobacterium group</taxon>
        <taxon>Chryseobacterium</taxon>
    </lineage>
</organism>
<evidence type="ECO:0000259" key="11">
    <source>
        <dbReference type="Pfam" id="PF07715"/>
    </source>
</evidence>
<evidence type="ECO:0000256" key="1">
    <source>
        <dbReference type="ARBA" id="ARBA00004571"/>
    </source>
</evidence>
<dbReference type="InterPro" id="IPR037066">
    <property type="entry name" value="Plug_dom_sf"/>
</dbReference>
<evidence type="ECO:0000256" key="8">
    <source>
        <dbReference type="PROSITE-ProRule" id="PRU01360"/>
    </source>
</evidence>
<dbReference type="SUPFAM" id="SSF49464">
    <property type="entry name" value="Carboxypeptidase regulatory domain-like"/>
    <property type="match status" value="1"/>
</dbReference>
<sequence>MIFSANRYYPKRHSATVFWSFLKKTIQTIFLNSTVMRLHLIIFLMFLTALVATAASVKAQNVTLEAKATPLYQIFKQVEKQTGYRFWYSGKMLGKNTPITTSINNLPLKAALDKIFLGISFTYEIVDETIVVKEKTAVPEKTKEKQNKQTITGIVTDENGHALVGATVTVKNANLSSVTNTEGKFTIDNVADNSILVISYVGYESIEVKAIANKSISVKLQMISGRLDDVSVVSTGYQNIPKERATGSFVQINNELFNRRVGTNVLDRLDGITSGLIFSKSSGSTGLLPANEKLGITIRGRNTIDSKVNADPLVVVDNFPYEGDVGNLNPNDIESITVLKDAAAASIWGARSGNGVIVITTKKGKLNTPLNIEFNSNFTIGEKPDIKYSRRFLNSESYIEIQKYLFSQGYYNADLTNTTTYPVISQAVQIFAKQRSGTISQSESESQLDKLKGIDVRDEISKYFYQPSIKQQYALNFRGGSDKITYAMTFGVDKNRSSLINSDYTRVSFTSTNTYRPIKNLELTVGIIYNRSKEVLGSSYTSNYPYNSLADSEGNSLPVPYIYSKTYTDLTSSRGFLNWEYRPLDERGMTSNTTQTNSVLLRGSVKYNFGQFLNTSIQYQSERQIGENSNHYSPKSYYARNLVNTYTQYNANTGALSYPLPLGGILGTTNTELNSDNLRWQFNYNQEFANRHLISAISGAELREIVTSANTNTVYGYDDDLGISVANLNYNTYYHVNPTSFGTRLLPSPNGDVAPTYITTRYVSYYANASYTYLNRYLLSISGRKDGANIFGVKTNDKVTPLWSLGLGWELSREKFYDVDFLPYLKLRATYGYNGNVYNASAYLTANYSTSQLTGARIATVISPPNPDLRWEKIRNTNIGVDFSSKKSRLNGSVEVYQKLGNDLIQNTILAPSTGFSTYMGNTAKVRTNGVDLTLNSKNFQGAFSWDTDFILNLLKDKVLSYDLKYNNAELAGYNSVLAFNGGVFPVLGNQLFGIYSYKWTGLDPITGDPQGYLNGVISKDYVSIINSAKNEDLVYNGSSRPNVFGSLRNTFSYKNFSVSANITYKLKYFYRKVSTSLNYTEILSNLNSDYNQRWQNPGDEQHTTVPSLVYAINANRNNFYQGSEILVEKADHIRLQDISLSYRFNNSFIQKIGFRGFEVYGYINNLGIIWRANKSGIDPDFNQSTFAGYTSNIISPRTYAVGIRANIK</sequence>
<dbReference type="InterPro" id="IPR039426">
    <property type="entry name" value="TonB-dep_rcpt-like"/>
</dbReference>
<dbReference type="SUPFAM" id="SSF56935">
    <property type="entry name" value="Porins"/>
    <property type="match status" value="1"/>
</dbReference>
<dbReference type="Proteomes" id="UP000077824">
    <property type="component" value="Chromosome"/>
</dbReference>
<protein>
    <recommendedName>
        <fullName evidence="14">SusC/RagA family TonB-linked outer membrane protein</fullName>
    </recommendedName>
</protein>
<evidence type="ECO:0000313" key="13">
    <source>
        <dbReference type="Proteomes" id="UP000077824"/>
    </source>
</evidence>
<keyword evidence="13" id="KW-1185">Reference proteome</keyword>
<keyword evidence="5 9" id="KW-0798">TonB box</keyword>
<dbReference type="Pfam" id="PF13715">
    <property type="entry name" value="CarbopepD_reg_2"/>
    <property type="match status" value="1"/>
</dbReference>
<dbReference type="InterPro" id="IPR000531">
    <property type="entry name" value="Beta-barrel_TonB"/>
</dbReference>
<comment type="subcellular location">
    <subcellularLocation>
        <location evidence="1 8">Cell outer membrane</location>
        <topology evidence="1 8">Multi-pass membrane protein</topology>
    </subcellularLocation>
</comment>
<dbReference type="NCBIfam" id="TIGR04056">
    <property type="entry name" value="OMP_RagA_SusC"/>
    <property type="match status" value="1"/>
</dbReference>
<evidence type="ECO:0000256" key="9">
    <source>
        <dbReference type="RuleBase" id="RU003357"/>
    </source>
</evidence>
<reference evidence="12 13" key="1">
    <citation type="submission" date="2016-04" db="EMBL/GenBank/DDBJ databases">
        <title>Complete Genome Sequence of Chryseobacterium sp. IHBB 10212.</title>
        <authorList>
            <person name="Pal M."/>
            <person name="Swarnkar M.K."/>
            <person name="Kaushal K."/>
            <person name="Chhibber S."/>
            <person name="Singh A.K."/>
            <person name="Gulati A."/>
        </authorList>
    </citation>
    <scope>NUCLEOTIDE SEQUENCE [LARGE SCALE GENOMIC DNA]</scope>
    <source>
        <strain evidence="12 13">IHBB 10212</strain>
    </source>
</reference>
<evidence type="ECO:0000256" key="4">
    <source>
        <dbReference type="ARBA" id="ARBA00022692"/>
    </source>
</evidence>
<comment type="similarity">
    <text evidence="8 9">Belongs to the TonB-dependent receptor family.</text>
</comment>
<keyword evidence="6 8" id="KW-0472">Membrane</keyword>
<evidence type="ECO:0008006" key="14">
    <source>
        <dbReference type="Google" id="ProtNLM"/>
    </source>
</evidence>
<evidence type="ECO:0000313" key="12">
    <source>
        <dbReference type="EMBL" id="ANF52955.1"/>
    </source>
</evidence>
<keyword evidence="7 8" id="KW-0998">Cell outer membrane</keyword>
<gene>
    <name evidence="12" type="ORF">A0O34_21585</name>
</gene>